<evidence type="ECO:0000313" key="11">
    <source>
        <dbReference type="EMBL" id="SFF35708.1"/>
    </source>
</evidence>
<dbReference type="RefSeq" id="WP_093379806.1">
    <property type="nucleotide sequence ID" value="NZ_BNAN01000001.1"/>
</dbReference>
<evidence type="ECO:0000256" key="9">
    <source>
        <dbReference type="PIRSR" id="PIRSR006431-1"/>
    </source>
</evidence>
<dbReference type="InterPro" id="IPR000073">
    <property type="entry name" value="AB_hydrolase_1"/>
</dbReference>
<protein>
    <recommendedName>
        <fullName evidence="8">Proline iminopeptidase</fullName>
        <shortName evidence="8">PIP</shortName>
        <ecNumber evidence="8">3.4.11.5</ecNumber>
    </recommendedName>
    <alternativeName>
        <fullName evidence="8">Prolyl aminopeptidase</fullName>
    </alternativeName>
</protein>
<dbReference type="InterPro" id="IPR002410">
    <property type="entry name" value="Peptidase_S33"/>
</dbReference>
<feature type="active site" evidence="9">
    <location>
        <position position="283"/>
    </location>
</feature>
<dbReference type="EC" id="3.4.11.5" evidence="8"/>
<dbReference type="PANTHER" id="PTHR43722">
    <property type="entry name" value="PROLINE IMINOPEPTIDASE"/>
    <property type="match status" value="1"/>
</dbReference>
<comment type="catalytic activity">
    <reaction evidence="1 8">
        <text>Release of N-terminal proline from a peptide.</text>
        <dbReference type="EC" id="3.4.11.5"/>
    </reaction>
</comment>
<dbReference type="GO" id="GO:0004177">
    <property type="term" value="F:aminopeptidase activity"/>
    <property type="evidence" value="ECO:0007669"/>
    <property type="project" value="UniProtKB-UniRule"/>
</dbReference>
<dbReference type="Gene3D" id="3.40.50.1820">
    <property type="entry name" value="alpha/beta hydrolase"/>
    <property type="match status" value="1"/>
</dbReference>
<evidence type="ECO:0000256" key="2">
    <source>
        <dbReference type="ARBA" id="ARBA00004496"/>
    </source>
</evidence>
<organism evidence="11 12">
    <name type="scientific">Flavimobilis marinus</name>
    <dbReference type="NCBI Taxonomy" id="285351"/>
    <lineage>
        <taxon>Bacteria</taxon>
        <taxon>Bacillati</taxon>
        <taxon>Actinomycetota</taxon>
        <taxon>Actinomycetes</taxon>
        <taxon>Micrococcales</taxon>
        <taxon>Jonesiaceae</taxon>
        <taxon>Flavimobilis</taxon>
    </lineage>
</organism>
<comment type="similarity">
    <text evidence="3 8">Belongs to the peptidase S33 family.</text>
</comment>
<accession>A0A1I2I203</accession>
<proteinExistence type="inferred from homology"/>
<keyword evidence="6 8" id="KW-0645">Protease</keyword>
<evidence type="ECO:0000256" key="6">
    <source>
        <dbReference type="ARBA" id="ARBA00022670"/>
    </source>
</evidence>
<dbReference type="GO" id="GO:0005737">
    <property type="term" value="C:cytoplasm"/>
    <property type="evidence" value="ECO:0007669"/>
    <property type="project" value="UniProtKB-SubCell"/>
</dbReference>
<evidence type="ECO:0000313" key="12">
    <source>
        <dbReference type="Proteomes" id="UP000198520"/>
    </source>
</evidence>
<dbReference type="InterPro" id="IPR029058">
    <property type="entry name" value="AB_hydrolase_fold"/>
</dbReference>
<evidence type="ECO:0000256" key="1">
    <source>
        <dbReference type="ARBA" id="ARBA00001585"/>
    </source>
</evidence>
<dbReference type="PIRSF" id="PIRSF006431">
    <property type="entry name" value="Pept_S33"/>
    <property type="match status" value="1"/>
</dbReference>
<dbReference type="EMBL" id="FONZ01000006">
    <property type="protein sequence ID" value="SFF35708.1"/>
    <property type="molecule type" value="Genomic_DNA"/>
</dbReference>
<evidence type="ECO:0000256" key="4">
    <source>
        <dbReference type="ARBA" id="ARBA00022438"/>
    </source>
</evidence>
<dbReference type="PANTHER" id="PTHR43722:SF1">
    <property type="entry name" value="PROLINE IMINOPEPTIDASE"/>
    <property type="match status" value="1"/>
</dbReference>
<sequence length="337" mass="36157">MASSDPPRASGYLPVTGRHEIWWEEHGSANGIPLVYLHGGPGGSLGAGGWKNKMDPARFRTIGLDQRGCGRSRPSAASADHDLASNTTAALIEDLEALRRHLVVERWVLNGVSWGSTLALAYAQAHPDRVLGVVLMAVTTTSRREVDWITEGVGAIFPEAWDALATAVEREDPTYRRGRDRIVEACAALLRGADDAARLRVARAWDAWESAHISLDAPRTALGPTSGAAPSATGPAEDTARLLAFATLVTHYWAHDGFLDPPLLDGMAALEGIPATLVHGRRDVSGPVQTAWEVHRAWPGSELIVVEDEGHGGPSMVEHWSHANDRLADRLTTGTPT</sequence>
<reference evidence="12" key="1">
    <citation type="submission" date="2016-10" db="EMBL/GenBank/DDBJ databases">
        <authorList>
            <person name="Varghese N."/>
            <person name="Submissions S."/>
        </authorList>
    </citation>
    <scope>NUCLEOTIDE SEQUENCE [LARGE SCALE GENOMIC DNA]</scope>
    <source>
        <strain evidence="12">DSM 19083</strain>
    </source>
</reference>
<dbReference type="AlphaFoldDB" id="A0A1I2I203"/>
<evidence type="ECO:0000256" key="5">
    <source>
        <dbReference type="ARBA" id="ARBA00022490"/>
    </source>
</evidence>
<gene>
    <name evidence="11" type="ORF">SAMN04488035_2645</name>
</gene>
<feature type="domain" description="AB hydrolase-1" evidence="10">
    <location>
        <begin position="33"/>
        <end position="311"/>
    </location>
</feature>
<evidence type="ECO:0000256" key="3">
    <source>
        <dbReference type="ARBA" id="ARBA00010088"/>
    </source>
</evidence>
<dbReference type="Pfam" id="PF00561">
    <property type="entry name" value="Abhydrolase_1"/>
    <property type="match status" value="1"/>
</dbReference>
<keyword evidence="7 8" id="KW-0378">Hydrolase</keyword>
<dbReference type="InterPro" id="IPR005944">
    <property type="entry name" value="Pro_iminopeptidase"/>
</dbReference>
<dbReference type="Proteomes" id="UP000198520">
    <property type="component" value="Unassembled WGS sequence"/>
</dbReference>
<comment type="subcellular location">
    <subcellularLocation>
        <location evidence="2 8">Cytoplasm</location>
    </subcellularLocation>
</comment>
<evidence type="ECO:0000256" key="8">
    <source>
        <dbReference type="PIRNR" id="PIRNR006431"/>
    </source>
</evidence>
<dbReference type="STRING" id="285351.SAMN04488035_2645"/>
<keyword evidence="4 8" id="KW-0031">Aminopeptidase</keyword>
<feature type="active site" description="Nucleophile" evidence="9">
    <location>
        <position position="113"/>
    </location>
</feature>
<evidence type="ECO:0000256" key="7">
    <source>
        <dbReference type="ARBA" id="ARBA00022801"/>
    </source>
</evidence>
<dbReference type="SUPFAM" id="SSF53474">
    <property type="entry name" value="alpha/beta-Hydrolases"/>
    <property type="match status" value="1"/>
</dbReference>
<evidence type="ECO:0000259" key="10">
    <source>
        <dbReference type="Pfam" id="PF00561"/>
    </source>
</evidence>
<feature type="active site" description="Proton donor" evidence="9">
    <location>
        <position position="311"/>
    </location>
</feature>
<keyword evidence="5 8" id="KW-0963">Cytoplasm</keyword>
<dbReference type="GO" id="GO:0006508">
    <property type="term" value="P:proteolysis"/>
    <property type="evidence" value="ECO:0007669"/>
    <property type="project" value="UniProtKB-KW"/>
</dbReference>
<dbReference type="PRINTS" id="PR00111">
    <property type="entry name" value="ABHYDROLASE"/>
</dbReference>
<dbReference type="OrthoDB" id="9796770at2"/>
<name>A0A1I2I203_9MICO</name>
<dbReference type="PRINTS" id="PR00793">
    <property type="entry name" value="PROAMNOPTASE"/>
</dbReference>
<keyword evidence="12" id="KW-1185">Reference proteome</keyword>